<dbReference type="InterPro" id="IPR020353">
    <property type="entry name" value="Toxin_YafO"/>
</dbReference>
<reference evidence="1 2" key="1">
    <citation type="submission" date="2019-03" db="EMBL/GenBank/DDBJ databases">
        <title>Diversity of the mouse oral microbiome.</title>
        <authorList>
            <person name="Joseph S."/>
            <person name="Aduse-Opoku J."/>
            <person name="Curtis M."/>
            <person name="Wade W."/>
            <person name="Hashim A."/>
        </authorList>
    </citation>
    <scope>NUCLEOTIDE SEQUENCE [LARGE SCALE GENOMIC DNA]</scope>
    <source>
        <strain evidence="1 2">WT12</strain>
    </source>
</reference>
<accession>A0A4Y9K677</accession>
<dbReference type="EMBL" id="SPPA01000001">
    <property type="protein sequence ID" value="TFV13278.1"/>
    <property type="molecule type" value="Genomic_DNA"/>
</dbReference>
<dbReference type="OrthoDB" id="6195342at2"/>
<sequence>MNIAHTRLFATHFDTESALFTFVNRFREWKENGEESSYYFGKDGFYSPIRSGLKHVHLVPIINLQAKNHWDRNWKIGSRRTSDTCLVYVEDNHDYLLISILPEPLAHAIAEQKEEKYRKTMAYFWQIAEQFFYYRNIIA</sequence>
<comment type="caution">
    <text evidence="1">The sequence shown here is derived from an EMBL/GenBank/DDBJ whole genome shotgun (WGS) entry which is preliminary data.</text>
</comment>
<dbReference type="Pfam" id="PF13957">
    <property type="entry name" value="YafO_toxin"/>
    <property type="match status" value="1"/>
</dbReference>
<dbReference type="Proteomes" id="UP000297396">
    <property type="component" value="Unassembled WGS sequence"/>
</dbReference>
<name>A0A4Y9K677_9PAST</name>
<organism evidence="1 2">
    <name type="scientific">Muribacter muris</name>
    <dbReference type="NCBI Taxonomy" id="67855"/>
    <lineage>
        <taxon>Bacteria</taxon>
        <taxon>Pseudomonadati</taxon>
        <taxon>Pseudomonadota</taxon>
        <taxon>Gammaproteobacteria</taxon>
        <taxon>Pasteurellales</taxon>
        <taxon>Pasteurellaceae</taxon>
        <taxon>Muribacter</taxon>
    </lineage>
</organism>
<protein>
    <recommendedName>
        <fullName evidence="3">Toxin YafO</fullName>
    </recommendedName>
</protein>
<evidence type="ECO:0000313" key="1">
    <source>
        <dbReference type="EMBL" id="TFV13278.1"/>
    </source>
</evidence>
<evidence type="ECO:0000313" key="2">
    <source>
        <dbReference type="Proteomes" id="UP000297396"/>
    </source>
</evidence>
<dbReference type="AlphaFoldDB" id="A0A4Y9K677"/>
<proteinExistence type="predicted"/>
<evidence type="ECO:0008006" key="3">
    <source>
        <dbReference type="Google" id="ProtNLM"/>
    </source>
</evidence>
<dbReference type="RefSeq" id="WP_135053834.1">
    <property type="nucleotide sequence ID" value="NZ_JADGLC010000001.1"/>
</dbReference>
<gene>
    <name evidence="1" type="ORF">E4T80_00080</name>
</gene>